<evidence type="ECO:0000256" key="1">
    <source>
        <dbReference type="ARBA" id="ARBA00004229"/>
    </source>
</evidence>
<keyword evidence="5" id="KW-0809">Transit peptide</keyword>
<proteinExistence type="inferred from homology"/>
<keyword evidence="3" id="KW-0934">Plastid</keyword>
<dbReference type="Pfam" id="PF01535">
    <property type="entry name" value="PPR"/>
    <property type="match status" value="2"/>
</dbReference>
<dbReference type="FunFam" id="1.25.40.10:FF:000797">
    <property type="entry name" value="Pentatricopeptide repeat-containing protein chloroplastic"/>
    <property type="match status" value="1"/>
</dbReference>
<dbReference type="Gene3D" id="1.25.40.10">
    <property type="entry name" value="Tetratricopeptide repeat domain"/>
    <property type="match status" value="5"/>
</dbReference>
<dbReference type="GO" id="GO:0009507">
    <property type="term" value="C:chloroplast"/>
    <property type="evidence" value="ECO:0007669"/>
    <property type="project" value="UniProtKB-SubCell"/>
</dbReference>
<evidence type="ECO:0000313" key="8">
    <source>
        <dbReference type="EMBL" id="KAJ4844659.1"/>
    </source>
</evidence>
<evidence type="ECO:0000256" key="2">
    <source>
        <dbReference type="ARBA" id="ARBA00022528"/>
    </source>
</evidence>
<evidence type="ECO:0000313" key="9">
    <source>
        <dbReference type="Proteomes" id="UP001141552"/>
    </source>
</evidence>
<evidence type="ECO:0000256" key="7">
    <source>
        <dbReference type="PROSITE-ProRule" id="PRU00708"/>
    </source>
</evidence>
<evidence type="ECO:0008006" key="10">
    <source>
        <dbReference type="Google" id="ProtNLM"/>
    </source>
</evidence>
<dbReference type="InterPro" id="IPR002885">
    <property type="entry name" value="PPR_rpt"/>
</dbReference>
<dbReference type="AlphaFoldDB" id="A0A9Q0G9H6"/>
<feature type="repeat" description="PPR" evidence="7">
    <location>
        <begin position="463"/>
        <end position="497"/>
    </location>
</feature>
<gene>
    <name evidence="8" type="ORF">Tsubulata_024216</name>
</gene>
<dbReference type="InterPro" id="IPR011990">
    <property type="entry name" value="TPR-like_helical_dom_sf"/>
</dbReference>
<dbReference type="GO" id="GO:0009451">
    <property type="term" value="P:RNA modification"/>
    <property type="evidence" value="ECO:0007669"/>
    <property type="project" value="UniProtKB-ARBA"/>
</dbReference>
<dbReference type="Pfam" id="PF13041">
    <property type="entry name" value="PPR_2"/>
    <property type="match status" value="3"/>
</dbReference>
<keyword evidence="9" id="KW-1185">Reference proteome</keyword>
<feature type="repeat" description="PPR" evidence="7">
    <location>
        <begin position="361"/>
        <end position="395"/>
    </location>
</feature>
<dbReference type="PANTHER" id="PTHR47928">
    <property type="entry name" value="REPEAT-CONTAINING PROTEIN, PUTATIVE-RELATED"/>
    <property type="match status" value="1"/>
</dbReference>
<comment type="similarity">
    <text evidence="6">Belongs to the PPR family. PCMP-E subfamily.</text>
</comment>
<accession>A0A9Q0G9H6</accession>
<dbReference type="FunFam" id="1.25.40.10:FF:000496">
    <property type="entry name" value="Pentatricopeptide repeat-containing protein chloroplastic"/>
    <property type="match status" value="1"/>
</dbReference>
<dbReference type="NCBIfam" id="TIGR00756">
    <property type="entry name" value="PPR"/>
    <property type="match status" value="5"/>
</dbReference>
<dbReference type="Proteomes" id="UP001141552">
    <property type="component" value="Unassembled WGS sequence"/>
</dbReference>
<dbReference type="InterPro" id="IPR050421">
    <property type="entry name" value="PPR"/>
</dbReference>
<keyword evidence="2" id="KW-0150">Chloroplast</keyword>
<feature type="repeat" description="PPR" evidence="7">
    <location>
        <begin position="564"/>
        <end position="598"/>
    </location>
</feature>
<feature type="repeat" description="PPR" evidence="7">
    <location>
        <begin position="182"/>
        <end position="216"/>
    </location>
</feature>
<comment type="caution">
    <text evidence="8">The sequence shown here is derived from an EMBL/GenBank/DDBJ whole genome shotgun (WGS) entry which is preliminary data.</text>
</comment>
<dbReference type="FunFam" id="1.25.40.10:FF:000243">
    <property type="entry name" value="Pentatricopeptide repeat-containing protein chloroplastic"/>
    <property type="match status" value="1"/>
</dbReference>
<comment type="subcellular location">
    <subcellularLocation>
        <location evidence="1">Plastid</location>
        <location evidence="1">Chloroplast</location>
    </subcellularLocation>
</comment>
<protein>
    <recommendedName>
        <fullName evidence="10">Pentatricopeptide repeat-containing protein</fullName>
    </recommendedName>
</protein>
<evidence type="ECO:0000256" key="5">
    <source>
        <dbReference type="ARBA" id="ARBA00022946"/>
    </source>
</evidence>
<dbReference type="PROSITE" id="PS51375">
    <property type="entry name" value="PPR"/>
    <property type="match status" value="5"/>
</dbReference>
<reference evidence="8" key="1">
    <citation type="submission" date="2022-02" db="EMBL/GenBank/DDBJ databases">
        <authorList>
            <person name="Henning P.M."/>
            <person name="McCubbin A.G."/>
            <person name="Shore J.S."/>
        </authorList>
    </citation>
    <scope>NUCLEOTIDE SEQUENCE</scope>
    <source>
        <strain evidence="8">F60SS</strain>
        <tissue evidence="8">Leaves</tissue>
    </source>
</reference>
<dbReference type="EMBL" id="JAKUCV010001901">
    <property type="protein sequence ID" value="KAJ4844659.1"/>
    <property type="molecule type" value="Genomic_DNA"/>
</dbReference>
<evidence type="ECO:0000256" key="4">
    <source>
        <dbReference type="ARBA" id="ARBA00022737"/>
    </source>
</evidence>
<dbReference type="OrthoDB" id="756178at2759"/>
<evidence type="ECO:0000256" key="3">
    <source>
        <dbReference type="ARBA" id="ARBA00022640"/>
    </source>
</evidence>
<dbReference type="PANTHER" id="PTHR47928:SF60">
    <property type="entry name" value="PENTATRICOPEPTIDE REPEAT-CONTAINING PROTEIN"/>
    <property type="match status" value="1"/>
</dbReference>
<organism evidence="8 9">
    <name type="scientific">Turnera subulata</name>
    <dbReference type="NCBI Taxonomy" id="218843"/>
    <lineage>
        <taxon>Eukaryota</taxon>
        <taxon>Viridiplantae</taxon>
        <taxon>Streptophyta</taxon>
        <taxon>Embryophyta</taxon>
        <taxon>Tracheophyta</taxon>
        <taxon>Spermatophyta</taxon>
        <taxon>Magnoliopsida</taxon>
        <taxon>eudicotyledons</taxon>
        <taxon>Gunneridae</taxon>
        <taxon>Pentapetalae</taxon>
        <taxon>rosids</taxon>
        <taxon>fabids</taxon>
        <taxon>Malpighiales</taxon>
        <taxon>Passifloraceae</taxon>
        <taxon>Turnera</taxon>
    </lineage>
</organism>
<sequence length="790" mass="88498">MASTPGTGSLPVPYSPVSSRAPQVASKATLINNIPAIRHRLSRLCQEGKPHLALQLFDTIPRPTTILSNTIIIGFICNNLPLQALLFYAQIKHRRPSSLPPHPTRFDSYTYSSALKACALTRNLMVGKAIHGHFLRCLPFPNRVVYNSLLSMYATCYGGNNNCDFSNYDLVRTLFDQMRERDVVAWNTIVSWYVKTERYVEAIGHFRMMLSSGVKPSPISFVGVFPAFSGAKDLNNANVAYGMVLKWGGEFENDLFVVSSAILMYAEFGFINFARQVFDRCTEKNAEIWNTMISGYVQNECFLEAASHLQSFQLAQQLHAFVVKSLVVLPVRILNAIVVLYSRCNSIHSSFDVFEKMTERDTVSWNTMISALVQNGMDNEGLMLVHEMQKQGFAIDSVTVTALLSMASNLRGQEIGKQTHAYLLRHGIRFEGMDSYLIEMYAKFGLIQTSRHIFDSCYVANRNHATWNAMIAGYTQCGLNEEAFLILRQMLEQHVLPDAVTLASILPACIPFGSIELGRQLHGVCIRHCLEQNIFVRTALVDMYSKSGLINCAETLFMKSPKKNSVTYTTMILGYGQHGMGEKALSLFHSMLKSGIEPDAITFVAILSACSHTGLVDEGLQIFKSMLQDFKIQPSSQHHCCVADMLGRVGRVVEAFEFVNQLGDEGNVLEIWGSLLASCRIHGHNELGELVGRKLFETDITGSLAGYHVLLSNIYAEEGNWENVGTAPSAKGTRTVAQHYREDWSSKRDILYQKLLATLSVDYSKEINLPRHYQHVRFVLLPWHLASFHS</sequence>
<feature type="repeat" description="PPR" evidence="7">
    <location>
        <begin position="599"/>
        <end position="634"/>
    </location>
</feature>
<evidence type="ECO:0000256" key="6">
    <source>
        <dbReference type="ARBA" id="ARBA00061659"/>
    </source>
</evidence>
<keyword evidence="4" id="KW-0677">Repeat</keyword>
<name>A0A9Q0G9H6_9ROSI</name>
<reference evidence="8" key="2">
    <citation type="journal article" date="2023" name="Plants (Basel)">
        <title>Annotation of the Turnera subulata (Passifloraceae) Draft Genome Reveals the S-Locus Evolved after the Divergence of Turneroideae from Passifloroideae in a Stepwise Manner.</title>
        <authorList>
            <person name="Henning P.M."/>
            <person name="Roalson E.H."/>
            <person name="Mir W."/>
            <person name="McCubbin A.G."/>
            <person name="Shore J.S."/>
        </authorList>
    </citation>
    <scope>NUCLEOTIDE SEQUENCE</scope>
    <source>
        <strain evidence="8">F60SS</strain>
    </source>
</reference>
<dbReference type="GO" id="GO:0003729">
    <property type="term" value="F:mRNA binding"/>
    <property type="evidence" value="ECO:0007669"/>
    <property type="project" value="UniProtKB-ARBA"/>
</dbReference>